<dbReference type="InParanoid" id="A0A1Z5TFR8"/>
<dbReference type="SMART" id="SM00244">
    <property type="entry name" value="PHB"/>
    <property type="match status" value="1"/>
</dbReference>
<dbReference type="Gene3D" id="3.30.479.30">
    <property type="entry name" value="Band 7 domain"/>
    <property type="match status" value="1"/>
</dbReference>
<sequence>MNGNTDETTSKAPLDGEQNGARREDRSNDRIVKVQPPKREDLQPSYAQVIKPDSEDDSQHGWYGGMINTLGALIGNCGAIPCCIVCPNPYKPVAQGNVGLVTKFGRFARAVDPGLVKINPLSEQLVQIDVKIQIVEVPKQVCMTKDNVNLTLTSVIYYHITSPHKAAFGISNIRQALIERTQTTLRHSIKEIIDDTASGWGVEVESMLIKDLIFDQGLQDSLSMAAQSKRTGEAKVITARAEVESAKLMRQAADILSSAPAMQIRYLEAMQSMAKSSNSKVIFMPGPGNSVGQDIKATEDVGEGPSSYQGNQHNTGNSEFDGHGSFQNAVNARVVENM</sequence>
<proteinExistence type="inferred from homology"/>
<protein>
    <recommendedName>
        <fullName evidence="3">Band 7 domain-containing protein</fullName>
    </recommendedName>
</protein>
<feature type="compositionally biased region" description="Polar residues" evidence="2">
    <location>
        <begin position="306"/>
        <end position="318"/>
    </location>
</feature>
<dbReference type="EMBL" id="MUNK01000053">
    <property type="protein sequence ID" value="OTA34840.1"/>
    <property type="molecule type" value="Genomic_DNA"/>
</dbReference>
<keyword evidence="5" id="KW-1185">Reference proteome</keyword>
<dbReference type="Pfam" id="PF01145">
    <property type="entry name" value="Band_7"/>
    <property type="match status" value="1"/>
</dbReference>
<dbReference type="STRING" id="1157616.A0A1Z5TFR8"/>
<dbReference type="InterPro" id="IPR036013">
    <property type="entry name" value="Band_7/SPFH_dom_sf"/>
</dbReference>
<gene>
    <name evidence="4" type="ORF">BTJ68_05347</name>
</gene>
<accession>A0A1Z5TFR8</accession>
<dbReference type="SUPFAM" id="SSF117892">
    <property type="entry name" value="Band 7/SPFH domain"/>
    <property type="match status" value="1"/>
</dbReference>
<dbReference type="VEuPathDB" id="FungiDB:BTJ68_05347"/>
<comment type="similarity">
    <text evidence="1">Belongs to the band 7/mec-2 family.</text>
</comment>
<evidence type="ECO:0000256" key="1">
    <source>
        <dbReference type="ARBA" id="ARBA00008164"/>
    </source>
</evidence>
<feature type="region of interest" description="Disordered" evidence="2">
    <location>
        <begin position="288"/>
        <end position="325"/>
    </location>
</feature>
<dbReference type="InterPro" id="IPR001107">
    <property type="entry name" value="Band_7"/>
</dbReference>
<evidence type="ECO:0000259" key="3">
    <source>
        <dbReference type="SMART" id="SM00244"/>
    </source>
</evidence>
<evidence type="ECO:0000313" key="4">
    <source>
        <dbReference type="EMBL" id="OTA34840.1"/>
    </source>
</evidence>
<name>A0A1Z5TFR8_HORWE</name>
<dbReference type="PANTHER" id="PTHR10264:SF19">
    <property type="entry name" value="AT06885P-RELATED"/>
    <property type="match status" value="1"/>
</dbReference>
<dbReference type="CDD" id="cd13437">
    <property type="entry name" value="SPFH_alloslipin"/>
    <property type="match status" value="1"/>
</dbReference>
<evidence type="ECO:0000256" key="2">
    <source>
        <dbReference type="SAM" id="MobiDB-lite"/>
    </source>
</evidence>
<reference evidence="4 5" key="1">
    <citation type="submission" date="2017-01" db="EMBL/GenBank/DDBJ databases">
        <title>The recent genome duplication of the halophilic yeast Hortaea werneckii: insights from long-read sequencing.</title>
        <authorList>
            <person name="Sinha S."/>
            <person name="Flibotte S."/>
            <person name="Neira M."/>
            <person name="Lenassi M."/>
            <person name="Gostincar C."/>
            <person name="Stajich J.E."/>
            <person name="Nislow C.E."/>
        </authorList>
    </citation>
    <scope>NUCLEOTIDE SEQUENCE [LARGE SCALE GENOMIC DNA]</scope>
    <source>
        <strain evidence="4 5">EXF-2000</strain>
    </source>
</reference>
<dbReference type="PANTHER" id="PTHR10264">
    <property type="entry name" value="BAND 7 PROTEIN-RELATED"/>
    <property type="match status" value="1"/>
</dbReference>
<evidence type="ECO:0000313" key="5">
    <source>
        <dbReference type="Proteomes" id="UP000194280"/>
    </source>
</evidence>
<feature type="region of interest" description="Disordered" evidence="2">
    <location>
        <begin position="1"/>
        <end position="46"/>
    </location>
</feature>
<comment type="caution">
    <text evidence="4">The sequence shown here is derived from an EMBL/GenBank/DDBJ whole genome shotgun (WGS) entry which is preliminary data.</text>
</comment>
<feature type="compositionally biased region" description="Basic and acidic residues" evidence="2">
    <location>
        <begin position="20"/>
        <end position="42"/>
    </location>
</feature>
<dbReference type="AlphaFoldDB" id="A0A1Z5TFR8"/>
<dbReference type="Gene3D" id="6.10.250.2090">
    <property type="match status" value="1"/>
</dbReference>
<feature type="domain" description="Band 7" evidence="3">
    <location>
        <begin position="88"/>
        <end position="253"/>
    </location>
</feature>
<dbReference type="GO" id="GO:0005886">
    <property type="term" value="C:plasma membrane"/>
    <property type="evidence" value="ECO:0007669"/>
    <property type="project" value="InterPro"/>
</dbReference>
<dbReference type="Proteomes" id="UP000194280">
    <property type="component" value="Unassembled WGS sequence"/>
</dbReference>
<dbReference type="InterPro" id="IPR043202">
    <property type="entry name" value="Band-7_stomatin-like"/>
</dbReference>
<organism evidence="4 5">
    <name type="scientific">Hortaea werneckii EXF-2000</name>
    <dbReference type="NCBI Taxonomy" id="1157616"/>
    <lineage>
        <taxon>Eukaryota</taxon>
        <taxon>Fungi</taxon>
        <taxon>Dikarya</taxon>
        <taxon>Ascomycota</taxon>
        <taxon>Pezizomycotina</taxon>
        <taxon>Dothideomycetes</taxon>
        <taxon>Dothideomycetidae</taxon>
        <taxon>Mycosphaerellales</taxon>
        <taxon>Teratosphaeriaceae</taxon>
        <taxon>Hortaea</taxon>
    </lineage>
</organism>
<dbReference type="OrthoDB" id="2105077at2759"/>
<feature type="compositionally biased region" description="Polar residues" evidence="2">
    <location>
        <begin position="1"/>
        <end position="11"/>
    </location>
</feature>